<protein>
    <submittedName>
        <fullName evidence="2">Secreted protein</fullName>
    </submittedName>
</protein>
<proteinExistence type="predicted"/>
<dbReference type="Proteomes" id="UP000095287">
    <property type="component" value="Unplaced"/>
</dbReference>
<keyword evidence="1" id="KW-1185">Reference proteome</keyword>
<evidence type="ECO:0000313" key="1">
    <source>
        <dbReference type="Proteomes" id="UP000095287"/>
    </source>
</evidence>
<sequence>MFLRLFGAARLLRSEGPILPRPSQRPTTAELLLALVRTCERTLVANEPTYMNTRKKAGETKYVSKSLPINLHRVAMCLVMFVYRSISGNQAVQHCSSNLNKDMLFSCLAALVYKEMQCA</sequence>
<dbReference type="WBParaSite" id="L893_g9896.t1">
    <property type="protein sequence ID" value="L893_g9896.t1"/>
    <property type="gene ID" value="L893_g9896"/>
</dbReference>
<dbReference type="AlphaFoldDB" id="A0A1I8AXA4"/>
<reference evidence="2" key="1">
    <citation type="submission" date="2016-11" db="UniProtKB">
        <authorList>
            <consortium name="WormBaseParasite"/>
        </authorList>
    </citation>
    <scope>IDENTIFICATION</scope>
</reference>
<organism evidence="1 2">
    <name type="scientific">Steinernema glaseri</name>
    <dbReference type="NCBI Taxonomy" id="37863"/>
    <lineage>
        <taxon>Eukaryota</taxon>
        <taxon>Metazoa</taxon>
        <taxon>Ecdysozoa</taxon>
        <taxon>Nematoda</taxon>
        <taxon>Chromadorea</taxon>
        <taxon>Rhabditida</taxon>
        <taxon>Tylenchina</taxon>
        <taxon>Panagrolaimomorpha</taxon>
        <taxon>Strongyloidoidea</taxon>
        <taxon>Steinernematidae</taxon>
        <taxon>Steinernema</taxon>
    </lineage>
</organism>
<accession>A0A1I8AXA4</accession>
<name>A0A1I8AXA4_9BILA</name>
<evidence type="ECO:0000313" key="2">
    <source>
        <dbReference type="WBParaSite" id="L893_g9896.t1"/>
    </source>
</evidence>